<gene>
    <name evidence="1" type="ORF">EHS25_005386</name>
</gene>
<proteinExistence type="predicted"/>
<dbReference type="EMBL" id="RSCD01000023">
    <property type="protein sequence ID" value="RSH83771.1"/>
    <property type="molecule type" value="Genomic_DNA"/>
</dbReference>
<evidence type="ECO:0000313" key="1">
    <source>
        <dbReference type="EMBL" id="RSH83771.1"/>
    </source>
</evidence>
<dbReference type="AlphaFoldDB" id="A0A427XY72"/>
<comment type="caution">
    <text evidence="1">The sequence shown here is derived from an EMBL/GenBank/DDBJ whole genome shotgun (WGS) entry which is preliminary data.</text>
</comment>
<protein>
    <submittedName>
        <fullName evidence="1">Uncharacterized protein</fullName>
    </submittedName>
</protein>
<reference evidence="1 2" key="1">
    <citation type="submission" date="2018-11" db="EMBL/GenBank/DDBJ databases">
        <title>Genome sequence of Saitozyma podzolica DSM 27192.</title>
        <authorList>
            <person name="Aliyu H."/>
            <person name="Gorte O."/>
            <person name="Ochsenreither K."/>
        </authorList>
    </citation>
    <scope>NUCLEOTIDE SEQUENCE [LARGE SCALE GENOMIC DNA]</scope>
    <source>
        <strain evidence="1 2">DSM 27192</strain>
    </source>
</reference>
<evidence type="ECO:0000313" key="2">
    <source>
        <dbReference type="Proteomes" id="UP000279259"/>
    </source>
</evidence>
<organism evidence="1 2">
    <name type="scientific">Saitozyma podzolica</name>
    <dbReference type="NCBI Taxonomy" id="1890683"/>
    <lineage>
        <taxon>Eukaryota</taxon>
        <taxon>Fungi</taxon>
        <taxon>Dikarya</taxon>
        <taxon>Basidiomycota</taxon>
        <taxon>Agaricomycotina</taxon>
        <taxon>Tremellomycetes</taxon>
        <taxon>Tremellales</taxon>
        <taxon>Trimorphomycetaceae</taxon>
        <taxon>Saitozyma</taxon>
    </lineage>
</organism>
<accession>A0A427XY72</accession>
<dbReference type="Proteomes" id="UP000279259">
    <property type="component" value="Unassembled WGS sequence"/>
</dbReference>
<keyword evidence="2" id="KW-1185">Reference proteome</keyword>
<sequence length="111" mass="11709">MAAIDWASGPGEFYLDTWSMLFHPFVCGLIVLSKSARSGNFAAAASLDKGITVIREWAEQGESPQFVTYKRGDIIELVSLLQSGEGADKLQSVLSGSGALTGSGPSRSLAQ</sequence>
<name>A0A427XY72_9TREE</name>